<keyword evidence="7" id="KW-1185">Reference proteome</keyword>
<evidence type="ECO:0000256" key="2">
    <source>
        <dbReference type="ARBA" id="ARBA00022884"/>
    </source>
</evidence>
<comment type="caution">
    <text evidence="6">The sequence shown here is derived from an EMBL/GenBank/DDBJ whole genome shotgun (WGS) entry which is preliminary data.</text>
</comment>
<evidence type="ECO:0000256" key="4">
    <source>
        <dbReference type="ARBA" id="ARBA00049244"/>
    </source>
</evidence>
<dbReference type="InterPro" id="IPR012337">
    <property type="entry name" value="RNaseH-like_sf"/>
</dbReference>
<dbReference type="GO" id="GO:0005634">
    <property type="term" value="C:nucleus"/>
    <property type="evidence" value="ECO:0007669"/>
    <property type="project" value="UniProtKB-ARBA"/>
</dbReference>
<dbReference type="GO" id="GO:0003723">
    <property type="term" value="F:RNA binding"/>
    <property type="evidence" value="ECO:0007669"/>
    <property type="project" value="UniProtKB-KW"/>
</dbReference>
<dbReference type="PANTHER" id="PTHR42648">
    <property type="entry name" value="TRANSPOSASE, PUTATIVE-RELATED"/>
    <property type="match status" value="1"/>
</dbReference>
<protein>
    <recommendedName>
        <fullName evidence="5">Integrase catalytic domain-containing protein</fullName>
    </recommendedName>
</protein>
<sequence length="142" mass="15916">MFSQVSDVPFCNSCALGKSHRMPYQGHFPKAQYPGHTVHCDLSGKITPSSDIEKTKNYLEMVGRVQKKILKVIVNDNGGKYISEEYQSLIKKHCIIMEPTSQYLPQQNSFSEGGNHSTSERTSSLLFTSKLSTNNWGEVISL</sequence>
<proteinExistence type="predicted"/>
<comment type="catalytic activity">
    <reaction evidence="4">
        <text>DNA(n) + a 2'-deoxyribonucleoside 5'-triphosphate = DNA(n+1) + diphosphate</text>
        <dbReference type="Rhea" id="RHEA:22508"/>
        <dbReference type="Rhea" id="RHEA-COMP:17339"/>
        <dbReference type="Rhea" id="RHEA-COMP:17340"/>
        <dbReference type="ChEBI" id="CHEBI:33019"/>
        <dbReference type="ChEBI" id="CHEBI:61560"/>
        <dbReference type="ChEBI" id="CHEBI:173112"/>
        <dbReference type="EC" id="2.7.7.7"/>
    </reaction>
</comment>
<keyword evidence="2" id="KW-0694">RNA-binding</keyword>
<reference evidence="6" key="1">
    <citation type="submission" date="2021-03" db="EMBL/GenBank/DDBJ databases">
        <title>Draft genome sequence of rust myrtle Austropuccinia psidii MF-1, a brazilian biotype.</title>
        <authorList>
            <person name="Quecine M.C."/>
            <person name="Pachon D.M.R."/>
            <person name="Bonatelli M.L."/>
            <person name="Correr F.H."/>
            <person name="Franceschini L.M."/>
            <person name="Leite T.F."/>
            <person name="Margarido G.R.A."/>
            <person name="Almeida C.A."/>
            <person name="Ferrarezi J.A."/>
            <person name="Labate C.A."/>
        </authorList>
    </citation>
    <scope>NUCLEOTIDE SEQUENCE</scope>
    <source>
        <strain evidence="6">MF-1</strain>
    </source>
</reference>
<dbReference type="GO" id="GO:0015074">
    <property type="term" value="P:DNA integration"/>
    <property type="evidence" value="ECO:0007669"/>
    <property type="project" value="InterPro"/>
</dbReference>
<dbReference type="GO" id="GO:0032196">
    <property type="term" value="P:transposition"/>
    <property type="evidence" value="ECO:0007669"/>
    <property type="project" value="UniProtKB-KW"/>
</dbReference>
<dbReference type="SUPFAM" id="SSF53098">
    <property type="entry name" value="Ribonuclease H-like"/>
    <property type="match status" value="1"/>
</dbReference>
<evidence type="ECO:0000313" key="6">
    <source>
        <dbReference type="EMBL" id="MBW0529652.1"/>
    </source>
</evidence>
<dbReference type="OrthoDB" id="116216at2759"/>
<dbReference type="EMBL" id="AVOT02035333">
    <property type="protein sequence ID" value="MBW0529652.1"/>
    <property type="molecule type" value="Genomic_DNA"/>
</dbReference>
<evidence type="ECO:0000256" key="3">
    <source>
        <dbReference type="ARBA" id="ARBA00048173"/>
    </source>
</evidence>
<dbReference type="PROSITE" id="PS50994">
    <property type="entry name" value="INTEGRASE"/>
    <property type="match status" value="1"/>
</dbReference>
<gene>
    <name evidence="6" type="ORF">O181_069367</name>
</gene>
<comment type="catalytic activity">
    <reaction evidence="3">
        <text>DNA(n) + a 2'-deoxyribonucleoside 5'-triphosphate = DNA(n+1) + diphosphate</text>
        <dbReference type="Rhea" id="RHEA:22508"/>
        <dbReference type="Rhea" id="RHEA-COMP:17339"/>
        <dbReference type="Rhea" id="RHEA-COMP:17340"/>
        <dbReference type="ChEBI" id="CHEBI:33019"/>
        <dbReference type="ChEBI" id="CHEBI:61560"/>
        <dbReference type="ChEBI" id="CHEBI:173112"/>
        <dbReference type="EC" id="2.7.7.49"/>
    </reaction>
</comment>
<organism evidence="6 7">
    <name type="scientific">Austropuccinia psidii MF-1</name>
    <dbReference type="NCBI Taxonomy" id="1389203"/>
    <lineage>
        <taxon>Eukaryota</taxon>
        <taxon>Fungi</taxon>
        <taxon>Dikarya</taxon>
        <taxon>Basidiomycota</taxon>
        <taxon>Pucciniomycotina</taxon>
        <taxon>Pucciniomycetes</taxon>
        <taxon>Pucciniales</taxon>
        <taxon>Sphaerophragmiaceae</taxon>
        <taxon>Austropuccinia</taxon>
    </lineage>
</organism>
<evidence type="ECO:0000313" key="7">
    <source>
        <dbReference type="Proteomes" id="UP000765509"/>
    </source>
</evidence>
<dbReference type="InterPro" id="IPR001584">
    <property type="entry name" value="Integrase_cat-core"/>
</dbReference>
<dbReference type="Gene3D" id="3.30.420.10">
    <property type="entry name" value="Ribonuclease H-like superfamily/Ribonuclease H"/>
    <property type="match status" value="1"/>
</dbReference>
<name>A0A9Q3F453_9BASI</name>
<evidence type="ECO:0000256" key="1">
    <source>
        <dbReference type="ARBA" id="ARBA00022578"/>
    </source>
</evidence>
<dbReference type="PANTHER" id="PTHR42648:SF28">
    <property type="entry name" value="TRANSPOSON-ENCODED PROTEIN WITH RIBONUCLEASE H-LIKE AND RETROVIRUS ZINC FINGER-LIKE DOMAINS"/>
    <property type="match status" value="1"/>
</dbReference>
<keyword evidence="1" id="KW-0815">Transposition</keyword>
<dbReference type="GO" id="GO:0003964">
    <property type="term" value="F:RNA-directed DNA polymerase activity"/>
    <property type="evidence" value="ECO:0007669"/>
    <property type="project" value="UniProtKB-EC"/>
</dbReference>
<feature type="domain" description="Integrase catalytic" evidence="5">
    <location>
        <begin position="46"/>
        <end position="142"/>
    </location>
</feature>
<evidence type="ECO:0000259" key="5">
    <source>
        <dbReference type="PROSITE" id="PS50994"/>
    </source>
</evidence>
<dbReference type="InterPro" id="IPR039537">
    <property type="entry name" value="Retrotran_Ty1/copia-like"/>
</dbReference>
<accession>A0A9Q3F453</accession>
<dbReference type="AlphaFoldDB" id="A0A9Q3F453"/>
<dbReference type="GO" id="GO:0003887">
    <property type="term" value="F:DNA-directed DNA polymerase activity"/>
    <property type="evidence" value="ECO:0007669"/>
    <property type="project" value="UniProtKB-EC"/>
</dbReference>
<dbReference type="Proteomes" id="UP000765509">
    <property type="component" value="Unassembled WGS sequence"/>
</dbReference>
<dbReference type="InterPro" id="IPR036397">
    <property type="entry name" value="RNaseH_sf"/>
</dbReference>